<dbReference type="AlphaFoldDB" id="A0A2X0PQA8"/>
<proteinExistence type="predicted"/>
<sequence length="125" mass="14048">MTKDDPLAKKDHITAADLAGRNVLNSQQTETMHYFDSWFGNYKDQINIIGTYNLSFNGTLLVKNHAALSLTLDKLADVSDESNLTFRPIYPKMTESITVIWKHSTNLSAVAELFLNRLQASIAED</sequence>
<evidence type="ECO:0000313" key="2">
    <source>
        <dbReference type="EMBL" id="GFP13585.1"/>
    </source>
</evidence>
<dbReference type="EMBL" id="BLYV01000325">
    <property type="protein sequence ID" value="GFP13585.1"/>
    <property type="molecule type" value="Genomic_DNA"/>
</dbReference>
<dbReference type="InterPro" id="IPR005119">
    <property type="entry name" value="LysR_subst-bd"/>
</dbReference>
<protein>
    <recommendedName>
        <fullName evidence="1">LysR substrate-binding domain-containing protein</fullName>
    </recommendedName>
</protein>
<organism evidence="3">
    <name type="scientific">Lactobacillus helveticus</name>
    <name type="common">Lactobacillus suntoryeus</name>
    <dbReference type="NCBI Taxonomy" id="1587"/>
    <lineage>
        <taxon>Bacteria</taxon>
        <taxon>Bacillati</taxon>
        <taxon>Bacillota</taxon>
        <taxon>Bacilli</taxon>
        <taxon>Lactobacillales</taxon>
        <taxon>Lactobacillaceae</taxon>
        <taxon>Lactobacillus</taxon>
    </lineage>
</organism>
<dbReference type="Gene3D" id="3.40.190.290">
    <property type="match status" value="1"/>
</dbReference>
<name>A0A2X0PQA8_LACHE</name>
<evidence type="ECO:0000313" key="3">
    <source>
        <dbReference type="EMBL" id="SPB23645.1"/>
    </source>
</evidence>
<dbReference type="Proteomes" id="UP000630086">
    <property type="component" value="Unassembled WGS sequence"/>
</dbReference>
<dbReference type="Pfam" id="PF03466">
    <property type="entry name" value="LysR_substrate"/>
    <property type="match status" value="1"/>
</dbReference>
<dbReference type="SUPFAM" id="SSF53850">
    <property type="entry name" value="Periplasmic binding protein-like II"/>
    <property type="match status" value="1"/>
</dbReference>
<dbReference type="EMBL" id="OGTV01000045">
    <property type="protein sequence ID" value="SPB23645.1"/>
    <property type="molecule type" value="Genomic_DNA"/>
</dbReference>
<gene>
    <name evidence="3" type="ORF">BDKNPLJD_00788</name>
    <name evidence="2" type="ORF">LHEJCM1062_14570</name>
</gene>
<evidence type="ECO:0000259" key="1">
    <source>
        <dbReference type="Pfam" id="PF03466"/>
    </source>
</evidence>
<reference evidence="2" key="2">
    <citation type="submission" date="2020-07" db="EMBL/GenBank/DDBJ databases">
        <title>Draft genome sequence of Lactobacillus helveticus strain JCM 1062.</title>
        <authorList>
            <person name="Endo A."/>
            <person name="Maeno S."/>
            <person name="Kido Y."/>
        </authorList>
    </citation>
    <scope>NUCLEOTIDE SEQUENCE</scope>
    <source>
        <strain evidence="2">JCM 1062</strain>
    </source>
</reference>
<reference evidence="3" key="1">
    <citation type="submission" date="2018-01" db="EMBL/GenBank/DDBJ databases">
        <authorList>
            <person name="Gaut B.S."/>
            <person name="Morton B.R."/>
            <person name="Clegg M.T."/>
            <person name="Duvall M.R."/>
        </authorList>
    </citation>
    <scope>NUCLEOTIDE SEQUENCE</scope>
    <source>
        <strain evidence="3">Lactobacillus helveticus</strain>
    </source>
</reference>
<accession>A0A2X0PQA8</accession>
<feature type="domain" description="LysR substrate-binding" evidence="1">
    <location>
        <begin position="3"/>
        <end position="120"/>
    </location>
</feature>